<comment type="caution">
    <text evidence="1">The sequence shown here is derived from an EMBL/GenBank/DDBJ whole genome shotgun (WGS) entry which is preliminary data.</text>
</comment>
<dbReference type="EMBL" id="JBHUFD010000002">
    <property type="protein sequence ID" value="MFD1872129.1"/>
    <property type="molecule type" value="Genomic_DNA"/>
</dbReference>
<reference evidence="2" key="1">
    <citation type="journal article" date="2019" name="Int. J. Syst. Evol. Microbiol.">
        <title>The Global Catalogue of Microorganisms (GCM) 10K type strain sequencing project: providing services to taxonomists for standard genome sequencing and annotation.</title>
        <authorList>
            <consortium name="The Broad Institute Genomics Platform"/>
            <consortium name="The Broad Institute Genome Sequencing Center for Infectious Disease"/>
            <person name="Wu L."/>
            <person name="Ma J."/>
        </authorList>
    </citation>
    <scope>NUCLEOTIDE SEQUENCE [LARGE SCALE GENOMIC DNA]</scope>
    <source>
        <strain evidence="2">CGMCC 1.15795</strain>
    </source>
</reference>
<accession>A0ABW4QRA1</accession>
<sequence>MTIAEFWNNQKFSYLTTYSFNRAPNLAVLHRVIDITIKELGQSVSLANFLQQFKLKRQLAALEQQAQMGIHQKRLITKQGVIDSTADRIALIKSDSLEAKQLGTIARALPSETDYAAGCIPVYRDALAFYNEQGQLLRVLNICFECLYMEASDGVMVKADPPTYEALREVLSQLGHPIESVEN</sequence>
<keyword evidence="2" id="KW-1185">Reference proteome</keyword>
<dbReference type="Proteomes" id="UP001597197">
    <property type="component" value="Unassembled WGS sequence"/>
</dbReference>
<dbReference type="RefSeq" id="WP_382312507.1">
    <property type="nucleotide sequence ID" value="NZ_JBHUFD010000002.1"/>
</dbReference>
<organism evidence="1 2">
    <name type="scientific">Hymenobacter bucti</name>
    <dbReference type="NCBI Taxonomy" id="1844114"/>
    <lineage>
        <taxon>Bacteria</taxon>
        <taxon>Pseudomonadati</taxon>
        <taxon>Bacteroidota</taxon>
        <taxon>Cytophagia</taxon>
        <taxon>Cytophagales</taxon>
        <taxon>Hymenobacteraceae</taxon>
        <taxon>Hymenobacter</taxon>
    </lineage>
</organism>
<gene>
    <name evidence="1" type="ORF">ACFSDX_06810</name>
</gene>
<proteinExistence type="predicted"/>
<protein>
    <submittedName>
        <fullName evidence="1">Uncharacterized protein</fullName>
    </submittedName>
</protein>
<evidence type="ECO:0000313" key="2">
    <source>
        <dbReference type="Proteomes" id="UP001597197"/>
    </source>
</evidence>
<evidence type="ECO:0000313" key="1">
    <source>
        <dbReference type="EMBL" id="MFD1872129.1"/>
    </source>
</evidence>
<name>A0ABW4QRA1_9BACT</name>